<dbReference type="Pfam" id="PF03786">
    <property type="entry name" value="UxuA"/>
    <property type="match status" value="1"/>
</dbReference>
<dbReference type="RefSeq" id="WP_179912328.1">
    <property type="nucleotide sequence ID" value="NZ_JACBYE010000004.1"/>
</dbReference>
<dbReference type="GO" id="GO:0008198">
    <property type="term" value="F:ferrous iron binding"/>
    <property type="evidence" value="ECO:0007669"/>
    <property type="project" value="TreeGrafter"/>
</dbReference>
<comment type="similarity">
    <text evidence="4 9">Belongs to the mannonate dehydratase family.</text>
</comment>
<evidence type="ECO:0000313" key="10">
    <source>
        <dbReference type="EMBL" id="NYS92473.1"/>
    </source>
</evidence>
<keyword evidence="8 9" id="KW-0456">Lyase</keyword>
<dbReference type="EC" id="4.2.1.8" evidence="5 9"/>
<comment type="cofactor">
    <cofactor evidence="9">
        <name>Fe(2+)</name>
        <dbReference type="ChEBI" id="CHEBI:29033"/>
    </cofactor>
    <cofactor evidence="9">
        <name>Mn(2+)</name>
        <dbReference type="ChEBI" id="CHEBI:29035"/>
    </cofactor>
</comment>
<dbReference type="UniPathway" id="UPA00246"/>
<dbReference type="HAMAP" id="MF_00106">
    <property type="entry name" value="UxuA"/>
    <property type="match status" value="1"/>
</dbReference>
<dbReference type="PANTHER" id="PTHR30387">
    <property type="entry name" value="MANNONATE DEHYDRATASE"/>
    <property type="match status" value="1"/>
</dbReference>
<name>A0A853ESV3_9MICO</name>
<dbReference type="NCBIfam" id="NF003027">
    <property type="entry name" value="PRK03906.1"/>
    <property type="match status" value="1"/>
</dbReference>
<sequence>MKHTWRWFGPTDPITLAEVRQTGATGIVTALHHLPNGAVWPVEEIRARQQEIEAAGLTWSVVESVPVHEDIKTGGPRRDEAVAAYQQSLRNLAACGLDTVCYNFMPVLDWTRTELAFPMPDGALALRFDATALAAFELFELRRPGAEADYTDAQLERASALHASLDAEARARLQATILAGLPGAEEHYDLVRFREALATYDDVPAERLRTHLAEFLQAVVPVAEEVGVRMAIHPDDPPRPMFGLPRVVSTADDAQQVLDAAPSPSDGLTMCVGSYGSRADNDVSAMTTRFAEDIHFAHLRSVLLDPDGSFTEAPHLDGDADMVDIITTLVVEEERRGEQIPMRPDHGHVLLDDATRVTNPGYSLVGRLRGLAELRGVERAVRRSLGLA</sequence>
<comment type="function">
    <text evidence="2 9">Catalyzes the dehydration of D-mannonate.</text>
</comment>
<gene>
    <name evidence="9 10" type="primary">uxuA</name>
    <name evidence="10" type="ORF">HZZ10_02870</name>
</gene>
<keyword evidence="11" id="KW-1185">Reference proteome</keyword>
<dbReference type="GO" id="GO:0008927">
    <property type="term" value="F:mannonate dehydratase activity"/>
    <property type="evidence" value="ECO:0007669"/>
    <property type="project" value="UniProtKB-UniRule"/>
</dbReference>
<evidence type="ECO:0000256" key="1">
    <source>
        <dbReference type="ARBA" id="ARBA00001794"/>
    </source>
</evidence>
<dbReference type="PIRSF" id="PIRSF016049">
    <property type="entry name" value="Man_dehyd"/>
    <property type="match status" value="1"/>
</dbReference>
<comment type="caution">
    <text evidence="10">The sequence shown here is derived from an EMBL/GenBank/DDBJ whole genome shotgun (WGS) entry which is preliminary data.</text>
</comment>
<dbReference type="Proteomes" id="UP000561011">
    <property type="component" value="Unassembled WGS sequence"/>
</dbReference>
<evidence type="ECO:0000256" key="2">
    <source>
        <dbReference type="ARBA" id="ARBA00002713"/>
    </source>
</evidence>
<evidence type="ECO:0000313" key="11">
    <source>
        <dbReference type="Proteomes" id="UP000561011"/>
    </source>
</evidence>
<dbReference type="InterPro" id="IPR004628">
    <property type="entry name" value="Man_deHydtase"/>
</dbReference>
<evidence type="ECO:0000256" key="7">
    <source>
        <dbReference type="ARBA" id="ARBA00023211"/>
    </source>
</evidence>
<dbReference type="Gene3D" id="3.20.20.150">
    <property type="entry name" value="Divalent-metal-dependent TIM barrel enzymes"/>
    <property type="match status" value="1"/>
</dbReference>
<evidence type="ECO:0000256" key="3">
    <source>
        <dbReference type="ARBA" id="ARBA00004892"/>
    </source>
</evidence>
<reference evidence="10 11" key="1">
    <citation type="submission" date="2020-07" db="EMBL/GenBank/DDBJ databases">
        <title>MOT database genomes.</title>
        <authorList>
            <person name="Joseph S."/>
            <person name="Aduse-Opoku J."/>
            <person name="Hashim A."/>
            <person name="Wade W."/>
            <person name="Curtis M."/>
        </authorList>
    </citation>
    <scope>NUCLEOTIDE SEQUENCE [LARGE SCALE GENOMIC DNA]</scope>
    <source>
        <strain evidence="10 11">DSM 100099</strain>
    </source>
</reference>
<comment type="catalytic activity">
    <reaction evidence="1 9">
        <text>D-mannonate = 2-dehydro-3-deoxy-D-gluconate + H2O</text>
        <dbReference type="Rhea" id="RHEA:20097"/>
        <dbReference type="ChEBI" id="CHEBI:15377"/>
        <dbReference type="ChEBI" id="CHEBI:17767"/>
        <dbReference type="ChEBI" id="CHEBI:57990"/>
        <dbReference type="EC" id="4.2.1.8"/>
    </reaction>
</comment>
<dbReference type="SUPFAM" id="SSF51658">
    <property type="entry name" value="Xylose isomerase-like"/>
    <property type="match status" value="1"/>
</dbReference>
<keyword evidence="7 9" id="KW-0464">Manganese</keyword>
<evidence type="ECO:0000256" key="9">
    <source>
        <dbReference type="HAMAP-Rule" id="MF_00106"/>
    </source>
</evidence>
<keyword evidence="6 9" id="KW-0408">Iron</keyword>
<comment type="pathway">
    <text evidence="3 9">Carbohydrate metabolism; pentose and glucuronate interconversion.</text>
</comment>
<evidence type="ECO:0000256" key="4">
    <source>
        <dbReference type="ARBA" id="ARBA00007389"/>
    </source>
</evidence>
<evidence type="ECO:0000256" key="5">
    <source>
        <dbReference type="ARBA" id="ARBA00012927"/>
    </source>
</evidence>
<dbReference type="InterPro" id="IPR036237">
    <property type="entry name" value="Xyl_isomerase-like_sf"/>
</dbReference>
<dbReference type="GO" id="GO:0030145">
    <property type="term" value="F:manganese ion binding"/>
    <property type="evidence" value="ECO:0007669"/>
    <property type="project" value="TreeGrafter"/>
</dbReference>
<accession>A0A853ESV3</accession>
<dbReference type="GO" id="GO:0042840">
    <property type="term" value="P:D-glucuronate catabolic process"/>
    <property type="evidence" value="ECO:0007669"/>
    <property type="project" value="TreeGrafter"/>
</dbReference>
<proteinExistence type="inferred from homology"/>
<dbReference type="EMBL" id="JACBYE010000004">
    <property type="protein sequence ID" value="NYS92473.1"/>
    <property type="molecule type" value="Genomic_DNA"/>
</dbReference>
<dbReference type="AlphaFoldDB" id="A0A853ESV3"/>
<evidence type="ECO:0000256" key="6">
    <source>
        <dbReference type="ARBA" id="ARBA00023004"/>
    </source>
</evidence>
<protein>
    <recommendedName>
        <fullName evidence="5 9">Mannonate dehydratase</fullName>
        <ecNumber evidence="5 9">4.2.1.8</ecNumber>
    </recommendedName>
    <alternativeName>
        <fullName evidence="9">D-mannonate hydro-lyase</fullName>
    </alternativeName>
</protein>
<dbReference type="PANTHER" id="PTHR30387:SF2">
    <property type="entry name" value="MANNONATE DEHYDRATASE"/>
    <property type="match status" value="1"/>
</dbReference>
<evidence type="ECO:0000256" key="8">
    <source>
        <dbReference type="ARBA" id="ARBA00023239"/>
    </source>
</evidence>
<dbReference type="NCBIfam" id="TIGR00695">
    <property type="entry name" value="uxuA"/>
    <property type="match status" value="1"/>
</dbReference>
<organism evidence="10 11">
    <name type="scientific">Sanguibacter inulinus</name>
    <dbReference type="NCBI Taxonomy" id="60922"/>
    <lineage>
        <taxon>Bacteria</taxon>
        <taxon>Bacillati</taxon>
        <taxon>Actinomycetota</taxon>
        <taxon>Actinomycetes</taxon>
        <taxon>Micrococcales</taxon>
        <taxon>Sanguibacteraceae</taxon>
        <taxon>Sanguibacter</taxon>
    </lineage>
</organism>